<dbReference type="Gene3D" id="3.30.460.10">
    <property type="entry name" value="Beta Polymerase, domain 2"/>
    <property type="match status" value="1"/>
</dbReference>
<organism evidence="9 10">
    <name type="scientific">Sulfobacillus acidophilus (strain ATCC 700253 / DSM 10332 / NAL)</name>
    <dbReference type="NCBI Taxonomy" id="679936"/>
    <lineage>
        <taxon>Bacteria</taxon>
        <taxon>Bacillati</taxon>
        <taxon>Bacillota</taxon>
        <taxon>Clostridia</taxon>
        <taxon>Eubacteriales</taxon>
        <taxon>Clostridiales Family XVII. Incertae Sedis</taxon>
        <taxon>Sulfobacillus</taxon>
    </lineage>
</organism>
<dbReference type="Pfam" id="PF01743">
    <property type="entry name" value="PolyA_pol"/>
    <property type="match status" value="1"/>
</dbReference>
<dbReference type="PATRIC" id="fig|679936.5.peg.340"/>
<accession>G8TXK7</accession>
<dbReference type="InterPro" id="IPR002646">
    <property type="entry name" value="PolA_pol_head_dom"/>
</dbReference>
<evidence type="ECO:0000313" key="9">
    <source>
        <dbReference type="EMBL" id="AEW03906.1"/>
    </source>
</evidence>
<reference evidence="10" key="1">
    <citation type="submission" date="2011-12" db="EMBL/GenBank/DDBJ databases">
        <title>The complete genome of chromosome of Sulfobacillus acidophilus DSM 10332.</title>
        <authorList>
            <person name="Lucas S."/>
            <person name="Han J."/>
            <person name="Lapidus A."/>
            <person name="Bruce D."/>
            <person name="Goodwin L."/>
            <person name="Pitluck S."/>
            <person name="Peters L."/>
            <person name="Kyrpides N."/>
            <person name="Mavromatis K."/>
            <person name="Ivanova N."/>
            <person name="Mikhailova N."/>
            <person name="Chertkov O."/>
            <person name="Saunders E."/>
            <person name="Detter J.C."/>
            <person name="Tapia R."/>
            <person name="Han C."/>
            <person name="Land M."/>
            <person name="Hauser L."/>
            <person name="Markowitz V."/>
            <person name="Cheng J.-F."/>
            <person name="Hugenholtz P."/>
            <person name="Woyke T."/>
            <person name="Wu D."/>
            <person name="Pukall R."/>
            <person name="Gehrich-Schroeter G."/>
            <person name="Schneider S."/>
            <person name="Klenk H.-P."/>
            <person name="Eisen J.A."/>
        </authorList>
    </citation>
    <scope>NUCLEOTIDE SEQUENCE [LARGE SCALE GENOMIC DNA]</scope>
    <source>
        <strain evidence="10">ATCC 700253 / DSM 10332 / NAL</strain>
    </source>
</reference>
<dbReference type="KEGG" id="sap:Sulac_0337"/>
<name>G8TXK7_SULAD</name>
<evidence type="ECO:0000256" key="6">
    <source>
        <dbReference type="ARBA" id="ARBA00022842"/>
    </source>
</evidence>
<evidence type="ECO:0000256" key="7">
    <source>
        <dbReference type="RuleBase" id="RU003953"/>
    </source>
</evidence>
<dbReference type="InterPro" id="IPR050264">
    <property type="entry name" value="Bact_CCA-adding_enz_type3_sf"/>
</dbReference>
<evidence type="ECO:0000259" key="8">
    <source>
        <dbReference type="Pfam" id="PF01743"/>
    </source>
</evidence>
<reference evidence="9 10" key="2">
    <citation type="journal article" date="2012" name="Stand. Genomic Sci.">
        <title>Complete genome sequence of the moderately thermophilic mineral-sulfide-oxidizing firmicute Sulfobacillus acidophilus type strain (NAL(T)).</title>
        <authorList>
            <person name="Anderson I."/>
            <person name="Chertkov O."/>
            <person name="Chen A."/>
            <person name="Saunders E."/>
            <person name="Lapidus A."/>
            <person name="Nolan M."/>
            <person name="Lucas S."/>
            <person name="Hammon N."/>
            <person name="Deshpande S."/>
            <person name="Cheng J.F."/>
            <person name="Han C."/>
            <person name="Tapia R."/>
            <person name="Goodwin L.A."/>
            <person name="Pitluck S."/>
            <person name="Liolios K."/>
            <person name="Pagani I."/>
            <person name="Ivanova N."/>
            <person name="Mikhailova N."/>
            <person name="Pati A."/>
            <person name="Palaniappan K."/>
            <person name="Land M."/>
            <person name="Pan C."/>
            <person name="Rohde M."/>
            <person name="Pukall R."/>
            <person name="Goker M."/>
            <person name="Detter J.C."/>
            <person name="Woyke T."/>
            <person name="Bristow J."/>
            <person name="Eisen J.A."/>
            <person name="Markowitz V."/>
            <person name="Hugenholtz P."/>
            <person name="Kyrpides N.C."/>
            <person name="Klenk H.P."/>
            <person name="Mavromatis K."/>
        </authorList>
    </citation>
    <scope>NUCLEOTIDE SEQUENCE [LARGE SCALE GENOMIC DNA]</scope>
    <source>
        <strain evidence="10">ATCC 700253 / DSM 10332 / NAL</strain>
    </source>
</reference>
<evidence type="ECO:0000256" key="4">
    <source>
        <dbReference type="ARBA" id="ARBA00022695"/>
    </source>
</evidence>
<dbReference type="Proteomes" id="UP000005439">
    <property type="component" value="Chromosome"/>
</dbReference>
<keyword evidence="4 9" id="KW-0548">Nucleotidyltransferase</keyword>
<keyword evidence="6" id="KW-0460">Magnesium</keyword>
<sequence>MKDLVRVKHEILTQINRIQIPPHVQAVLDRVRDAGGAAFVVGGAIRNAVWGYPVTEWDIVTNLSFDTLTRWYGARHPGARFGTVRASADVEITVMRKEDGYRDHRHPDVVRVVADIEQDLRRRDFTVNAVAFDGVRVVAVPDSWTDFDQRRLRTVGEPTTRFREDPLRLLRLARFRAHYGLTVETATWQAATRLAAETRWVSRERRLSEWLKFLQAPPDRWSMWVEQGLCRALEWSCEMFDKGFWQDAPETEAARIVAFAQTVGVEPAALAAWAERWPLKRGWRAVLYRALQARWPGDPAEWVTWARRSDPRMARFWCDLARAAGQVVTDCHPLRLAVDGNWVALHIGDTGSRVGAALRYLQDQIAEHPDWNQPTRLEALLEEWQARE</sequence>
<gene>
    <name evidence="9" type="ordered locus">Sulac_0337</name>
</gene>
<proteinExistence type="inferred from homology"/>
<dbReference type="STRING" id="679936.Sulac_0337"/>
<dbReference type="SUPFAM" id="SSF81301">
    <property type="entry name" value="Nucleotidyltransferase"/>
    <property type="match status" value="1"/>
</dbReference>
<evidence type="ECO:0000256" key="2">
    <source>
        <dbReference type="ARBA" id="ARBA00022679"/>
    </source>
</evidence>
<dbReference type="Gene3D" id="1.10.3090.10">
    <property type="entry name" value="cca-adding enzyme, domain 2"/>
    <property type="match status" value="1"/>
</dbReference>
<comment type="cofactor">
    <cofactor evidence="1">
        <name>Mg(2+)</name>
        <dbReference type="ChEBI" id="CHEBI:18420"/>
    </cofactor>
</comment>
<keyword evidence="2 7" id="KW-0808">Transferase</keyword>
<dbReference type="AlphaFoldDB" id="G8TXK7"/>
<dbReference type="InterPro" id="IPR043519">
    <property type="entry name" value="NT_sf"/>
</dbReference>
<dbReference type="EMBL" id="CP003179">
    <property type="protein sequence ID" value="AEW03906.1"/>
    <property type="molecule type" value="Genomic_DNA"/>
</dbReference>
<keyword evidence="3" id="KW-0819">tRNA processing</keyword>
<dbReference type="GO" id="GO:0046872">
    <property type="term" value="F:metal ion binding"/>
    <property type="evidence" value="ECO:0007669"/>
    <property type="project" value="UniProtKB-KW"/>
</dbReference>
<comment type="similarity">
    <text evidence="7">Belongs to the tRNA nucleotidyltransferase/poly(A) polymerase family.</text>
</comment>
<keyword evidence="7" id="KW-0694">RNA-binding</keyword>
<keyword evidence="5" id="KW-0479">Metal-binding</keyword>
<dbReference type="GO" id="GO:0016779">
    <property type="term" value="F:nucleotidyltransferase activity"/>
    <property type="evidence" value="ECO:0007669"/>
    <property type="project" value="UniProtKB-KW"/>
</dbReference>
<evidence type="ECO:0000256" key="3">
    <source>
        <dbReference type="ARBA" id="ARBA00022694"/>
    </source>
</evidence>
<dbReference type="PANTHER" id="PTHR46173">
    <property type="entry name" value="CCA TRNA NUCLEOTIDYLTRANSFERASE 1, MITOCHONDRIAL"/>
    <property type="match status" value="1"/>
</dbReference>
<keyword evidence="10" id="KW-1185">Reference proteome</keyword>
<dbReference type="SUPFAM" id="SSF81891">
    <property type="entry name" value="Poly A polymerase C-terminal region-like"/>
    <property type="match status" value="1"/>
</dbReference>
<evidence type="ECO:0000256" key="5">
    <source>
        <dbReference type="ARBA" id="ARBA00022723"/>
    </source>
</evidence>
<dbReference type="PANTHER" id="PTHR46173:SF1">
    <property type="entry name" value="CCA TRNA NUCLEOTIDYLTRANSFERASE 1, MITOCHONDRIAL"/>
    <property type="match status" value="1"/>
</dbReference>
<dbReference type="GO" id="GO:0008033">
    <property type="term" value="P:tRNA processing"/>
    <property type="evidence" value="ECO:0007669"/>
    <property type="project" value="UniProtKB-KW"/>
</dbReference>
<evidence type="ECO:0000256" key="1">
    <source>
        <dbReference type="ARBA" id="ARBA00001946"/>
    </source>
</evidence>
<dbReference type="GO" id="GO:0000049">
    <property type="term" value="F:tRNA binding"/>
    <property type="evidence" value="ECO:0007669"/>
    <property type="project" value="TreeGrafter"/>
</dbReference>
<protein>
    <submittedName>
        <fullName evidence="9">Polynucleotide adenylyltransferase region</fullName>
    </submittedName>
</protein>
<evidence type="ECO:0000313" key="10">
    <source>
        <dbReference type="Proteomes" id="UP000005439"/>
    </source>
</evidence>
<dbReference type="HOGENOM" id="CLU_015961_3_1_9"/>
<feature type="domain" description="Poly A polymerase head" evidence="8">
    <location>
        <begin position="38"/>
        <end position="133"/>
    </location>
</feature>